<accession>A0ABT3HJV1</accession>
<proteinExistence type="predicted"/>
<protein>
    <submittedName>
        <fullName evidence="2">Uncharacterized protein</fullName>
    </submittedName>
</protein>
<keyword evidence="1" id="KW-1133">Transmembrane helix</keyword>
<name>A0ABT3HJV1_9FLAO</name>
<keyword evidence="1" id="KW-0812">Transmembrane</keyword>
<gene>
    <name evidence="2" type="ORF">OH806_02035</name>
</gene>
<dbReference type="Proteomes" id="UP001163719">
    <property type="component" value="Unassembled WGS sequence"/>
</dbReference>
<evidence type="ECO:0000313" key="2">
    <source>
        <dbReference type="EMBL" id="MCW3160049.1"/>
    </source>
</evidence>
<keyword evidence="1" id="KW-0472">Membrane</keyword>
<dbReference type="EMBL" id="JAPDHV010000001">
    <property type="protein sequence ID" value="MCW3160049.1"/>
    <property type="molecule type" value="Genomic_DNA"/>
</dbReference>
<sequence length="138" mass="16090">MYDQIFAILGLIGFGSILKSAFDFFIANKKLKEDSKNNLKETRYKAIIILCHSLVFYEENKSTLTNHRPELNSIENLKNEIYTEFINMSLFASDNVLIEMKKFIQLPNIKNLNNLLIVIRKDLYGIKTKISDNFFELS</sequence>
<keyword evidence="3" id="KW-1185">Reference proteome</keyword>
<feature type="transmembrane region" description="Helical" evidence="1">
    <location>
        <begin position="6"/>
        <end position="26"/>
    </location>
</feature>
<organism evidence="2 3">
    <name type="scientific">Chryseobacterium oryctis</name>
    <dbReference type="NCBI Taxonomy" id="2952618"/>
    <lineage>
        <taxon>Bacteria</taxon>
        <taxon>Pseudomonadati</taxon>
        <taxon>Bacteroidota</taxon>
        <taxon>Flavobacteriia</taxon>
        <taxon>Flavobacteriales</taxon>
        <taxon>Weeksellaceae</taxon>
        <taxon>Chryseobacterium group</taxon>
        <taxon>Chryseobacterium</taxon>
    </lineage>
</organism>
<dbReference type="RefSeq" id="WP_264742013.1">
    <property type="nucleotide sequence ID" value="NZ_JAPDHV010000001.1"/>
</dbReference>
<reference evidence="2" key="1">
    <citation type="submission" date="2022-10" db="EMBL/GenBank/DDBJ databases">
        <title>Chryseobacterium babae sp. nov. isolated from the gut of the beetle Oryctes rhinoceros, and Chryseobacterium kimseyorum sp. nov., isolated from a stick insect rearing cage.</title>
        <authorList>
            <person name="Shelomi M."/>
            <person name="Han C.-J."/>
            <person name="Chen W.-M."/>
            <person name="Chen H.-K."/>
            <person name="Liaw S.-J."/>
            <person name="Muhle E."/>
            <person name="Clermont D."/>
        </authorList>
    </citation>
    <scope>NUCLEOTIDE SEQUENCE</scope>
    <source>
        <strain evidence="2">WLa1L2M3</strain>
    </source>
</reference>
<comment type="caution">
    <text evidence="2">The sequence shown here is derived from an EMBL/GenBank/DDBJ whole genome shotgun (WGS) entry which is preliminary data.</text>
</comment>
<evidence type="ECO:0000313" key="3">
    <source>
        <dbReference type="Proteomes" id="UP001163719"/>
    </source>
</evidence>
<evidence type="ECO:0000256" key="1">
    <source>
        <dbReference type="SAM" id="Phobius"/>
    </source>
</evidence>